<comment type="subcellular location">
    <subcellularLocation>
        <location evidence="1">Periplasm</location>
    </subcellularLocation>
</comment>
<evidence type="ECO:0000256" key="4">
    <source>
        <dbReference type="ARBA" id="ARBA00022764"/>
    </source>
</evidence>
<dbReference type="EMBL" id="AZHW01000930">
    <property type="protein sequence ID" value="ETW95318.1"/>
    <property type="molecule type" value="Genomic_DNA"/>
</dbReference>
<dbReference type="PANTHER" id="PTHR38102:SF1">
    <property type="entry name" value="PERIPLASMIC CHAPERONE SPY"/>
    <property type="match status" value="1"/>
</dbReference>
<keyword evidence="6" id="KW-1133">Transmembrane helix</keyword>
<keyword evidence="4" id="KW-0574">Periplasm</keyword>
<evidence type="ECO:0000256" key="3">
    <source>
        <dbReference type="ARBA" id="ARBA00022729"/>
    </source>
</evidence>
<dbReference type="HOGENOM" id="CLU_1451959_0_0_7"/>
<evidence type="ECO:0000313" key="7">
    <source>
        <dbReference type="EMBL" id="ETW95318.1"/>
    </source>
</evidence>
<evidence type="ECO:0008006" key="9">
    <source>
        <dbReference type="Google" id="ProtNLM"/>
    </source>
</evidence>
<dbReference type="CDD" id="cd09916">
    <property type="entry name" value="CpxP_like"/>
    <property type="match status" value="1"/>
</dbReference>
<feature type="compositionally biased region" description="Basic and acidic residues" evidence="5">
    <location>
        <begin position="178"/>
        <end position="191"/>
    </location>
</feature>
<organism evidence="7 8">
    <name type="scientific">Entotheonella factor</name>
    <dbReference type="NCBI Taxonomy" id="1429438"/>
    <lineage>
        <taxon>Bacteria</taxon>
        <taxon>Pseudomonadati</taxon>
        <taxon>Nitrospinota/Tectimicrobiota group</taxon>
        <taxon>Candidatus Tectimicrobiota</taxon>
        <taxon>Candidatus Entotheonellia</taxon>
        <taxon>Candidatus Entotheonellales</taxon>
        <taxon>Candidatus Entotheonellaceae</taxon>
        <taxon>Candidatus Entotheonella</taxon>
    </lineage>
</organism>
<dbReference type="InterPro" id="IPR025961">
    <property type="entry name" value="Metal_resist"/>
</dbReference>
<proteinExistence type="inferred from homology"/>
<dbReference type="InterPro" id="IPR012899">
    <property type="entry name" value="LTXXQ"/>
</dbReference>
<comment type="similarity">
    <text evidence="2">Belongs to the CpxP/Spy family.</text>
</comment>
<dbReference type="Proteomes" id="UP000019141">
    <property type="component" value="Unassembled WGS sequence"/>
</dbReference>
<evidence type="ECO:0000256" key="1">
    <source>
        <dbReference type="ARBA" id="ARBA00004418"/>
    </source>
</evidence>
<evidence type="ECO:0000256" key="5">
    <source>
        <dbReference type="SAM" id="MobiDB-lite"/>
    </source>
</evidence>
<feature type="transmembrane region" description="Helical" evidence="6">
    <location>
        <begin position="12"/>
        <end position="33"/>
    </location>
</feature>
<accession>W4LB85</accession>
<keyword evidence="6" id="KW-0472">Membrane</keyword>
<feature type="region of interest" description="Disordered" evidence="5">
    <location>
        <begin position="154"/>
        <end position="191"/>
    </location>
</feature>
<gene>
    <name evidence="7" type="ORF">ETSY1_31135</name>
</gene>
<feature type="compositionally biased region" description="Basic residues" evidence="5">
    <location>
        <begin position="163"/>
        <end position="176"/>
    </location>
</feature>
<dbReference type="GO" id="GO:0030288">
    <property type="term" value="C:outer membrane-bounded periplasmic space"/>
    <property type="evidence" value="ECO:0007669"/>
    <property type="project" value="TreeGrafter"/>
</dbReference>
<comment type="caution">
    <text evidence="7">The sequence shown here is derived from an EMBL/GenBank/DDBJ whole genome shotgun (WGS) entry which is preliminary data.</text>
</comment>
<reference evidence="7 8" key="1">
    <citation type="journal article" date="2014" name="Nature">
        <title>An environmental bacterial taxon with a large and distinct metabolic repertoire.</title>
        <authorList>
            <person name="Wilson M.C."/>
            <person name="Mori T."/>
            <person name="Ruckert C."/>
            <person name="Uria A.R."/>
            <person name="Helf M.J."/>
            <person name="Takada K."/>
            <person name="Gernert C."/>
            <person name="Steffens U.A."/>
            <person name="Heycke N."/>
            <person name="Schmitt S."/>
            <person name="Rinke C."/>
            <person name="Helfrich E.J."/>
            <person name="Brachmann A.O."/>
            <person name="Gurgui C."/>
            <person name="Wakimoto T."/>
            <person name="Kracht M."/>
            <person name="Crusemann M."/>
            <person name="Hentschel U."/>
            <person name="Abe I."/>
            <person name="Matsunaga S."/>
            <person name="Kalinowski J."/>
            <person name="Takeyama H."/>
            <person name="Piel J."/>
        </authorList>
    </citation>
    <scope>NUCLEOTIDE SEQUENCE [LARGE SCALE GENOMIC DNA]</scope>
    <source>
        <strain evidence="8">TSY1</strain>
    </source>
</reference>
<protein>
    <recommendedName>
        <fullName evidence="9">Periplasmic heavy metal sensor</fullName>
    </recommendedName>
</protein>
<keyword evidence="6" id="KW-0812">Transmembrane</keyword>
<sequence length="191" mass="21190">MEQKDFSMKKRAITITLVIGLLMGTGVLTYALADDWGRRGHGMHGGRKFGHGIMHMLRALDLSDDQKEQVSSALMKARKTAIVSRAQLRVARMELHEALLQDSVDEAALGKLKEQIQTLQGDLLDNRISVQQSISSVLTPEQRKKARTLFFERMGDRSGGPFHHGRGHHGRGHGRFHGGGEGRDHGPGQRN</sequence>
<dbReference type="Gene3D" id="1.20.120.1490">
    <property type="match status" value="1"/>
</dbReference>
<evidence type="ECO:0000256" key="2">
    <source>
        <dbReference type="ARBA" id="ARBA00008441"/>
    </source>
</evidence>
<dbReference type="Pfam" id="PF13801">
    <property type="entry name" value="Metal_resist"/>
    <property type="match status" value="1"/>
</dbReference>
<dbReference type="GO" id="GO:0051082">
    <property type="term" value="F:unfolded protein binding"/>
    <property type="evidence" value="ECO:0007669"/>
    <property type="project" value="TreeGrafter"/>
</dbReference>
<name>W4LB85_ENTF1</name>
<dbReference type="InterPro" id="IPR052211">
    <property type="entry name" value="Cpx_auxiliary_protein"/>
</dbReference>
<keyword evidence="3" id="KW-0732">Signal</keyword>
<dbReference type="PANTHER" id="PTHR38102">
    <property type="entry name" value="PERIPLASMIC CHAPERONE SPY"/>
    <property type="match status" value="1"/>
</dbReference>
<evidence type="ECO:0000313" key="8">
    <source>
        <dbReference type="Proteomes" id="UP000019141"/>
    </source>
</evidence>
<evidence type="ECO:0000256" key="6">
    <source>
        <dbReference type="SAM" id="Phobius"/>
    </source>
</evidence>
<keyword evidence="8" id="KW-1185">Reference proteome</keyword>
<dbReference type="AlphaFoldDB" id="W4LB85"/>